<protein>
    <submittedName>
        <fullName evidence="2">MOSC domain-containing protein</fullName>
    </submittedName>
</protein>
<name>A0A523WCF8_UNCAE</name>
<evidence type="ECO:0000313" key="2">
    <source>
        <dbReference type="EMBL" id="TET64706.1"/>
    </source>
</evidence>
<dbReference type="GO" id="GO:0030170">
    <property type="term" value="F:pyridoxal phosphate binding"/>
    <property type="evidence" value="ECO:0007669"/>
    <property type="project" value="InterPro"/>
</dbReference>
<dbReference type="Proteomes" id="UP000319130">
    <property type="component" value="Unassembled WGS sequence"/>
</dbReference>
<dbReference type="PANTHER" id="PTHR36930">
    <property type="entry name" value="METAL-SULFUR CLUSTER BIOSYNTHESIS PROTEINS YUAD-RELATED"/>
    <property type="match status" value="1"/>
</dbReference>
<dbReference type="GO" id="GO:0030151">
    <property type="term" value="F:molybdenum ion binding"/>
    <property type="evidence" value="ECO:0007669"/>
    <property type="project" value="InterPro"/>
</dbReference>
<dbReference type="InterPro" id="IPR052716">
    <property type="entry name" value="MOSC_domain"/>
</dbReference>
<feature type="domain" description="MOSC" evidence="1">
    <location>
        <begin position="17"/>
        <end position="144"/>
    </location>
</feature>
<reference evidence="2 3" key="1">
    <citation type="submission" date="2019-03" db="EMBL/GenBank/DDBJ databases">
        <title>Metabolic potential of uncultured bacteria and archaea associated with petroleum seepage in deep-sea sediments.</title>
        <authorList>
            <person name="Dong X."/>
            <person name="Hubert C."/>
        </authorList>
    </citation>
    <scope>NUCLEOTIDE SEQUENCE [LARGE SCALE GENOMIC DNA]</scope>
    <source>
        <strain evidence="2">E29_bin52</strain>
    </source>
</reference>
<dbReference type="PANTHER" id="PTHR36930:SF1">
    <property type="entry name" value="MOSC DOMAIN-CONTAINING PROTEIN"/>
    <property type="match status" value="1"/>
</dbReference>
<dbReference type="GO" id="GO:0003824">
    <property type="term" value="F:catalytic activity"/>
    <property type="evidence" value="ECO:0007669"/>
    <property type="project" value="InterPro"/>
</dbReference>
<dbReference type="InterPro" id="IPR011037">
    <property type="entry name" value="Pyrv_Knase-like_insert_dom_sf"/>
</dbReference>
<dbReference type="PROSITE" id="PS51340">
    <property type="entry name" value="MOSC"/>
    <property type="match status" value="1"/>
</dbReference>
<gene>
    <name evidence="2" type="ORF">E3J48_00715</name>
</gene>
<dbReference type="Gene3D" id="2.40.33.20">
    <property type="entry name" value="PK beta-barrel domain-like"/>
    <property type="match status" value="1"/>
</dbReference>
<dbReference type="Pfam" id="PF03473">
    <property type="entry name" value="MOSC"/>
    <property type="match status" value="1"/>
</dbReference>
<dbReference type="SUPFAM" id="SSF50800">
    <property type="entry name" value="PK beta-barrel domain-like"/>
    <property type="match status" value="1"/>
</dbReference>
<dbReference type="EMBL" id="SOIZ01000035">
    <property type="protein sequence ID" value="TET64706.1"/>
    <property type="molecule type" value="Genomic_DNA"/>
</dbReference>
<comment type="caution">
    <text evidence="2">The sequence shown here is derived from an EMBL/GenBank/DDBJ whole genome shotgun (WGS) entry which is preliminary data.</text>
</comment>
<evidence type="ECO:0000259" key="1">
    <source>
        <dbReference type="PROSITE" id="PS51340"/>
    </source>
</evidence>
<proteinExistence type="predicted"/>
<accession>A0A523WCF8</accession>
<evidence type="ECO:0000313" key="3">
    <source>
        <dbReference type="Proteomes" id="UP000319130"/>
    </source>
</evidence>
<dbReference type="InterPro" id="IPR005302">
    <property type="entry name" value="MoCF_Sase_C"/>
</dbReference>
<sequence length="148" mass="15896">MAKIIAVCKSRQKGTKKEIVPEGILKEDYGLVGDAHADCCTHRQVSLLSTESINKMRGLGSDIGPGDFAENLTCEEIDLVSLSVGTPLSIGKEVILEVTQIGKECHSGCAIYRQIGKCIMPKEGVFAKVVKGGLVKAGDPIRVLQREE</sequence>
<organism evidence="2 3">
    <name type="scientific">Aerophobetes bacterium</name>
    <dbReference type="NCBI Taxonomy" id="2030807"/>
    <lineage>
        <taxon>Bacteria</taxon>
        <taxon>Candidatus Aerophobota</taxon>
    </lineage>
</organism>
<dbReference type="AlphaFoldDB" id="A0A523WCF8"/>